<evidence type="ECO:0000256" key="3">
    <source>
        <dbReference type="ARBA" id="ARBA00017473"/>
    </source>
</evidence>
<evidence type="ECO:0000259" key="11">
    <source>
        <dbReference type="Pfam" id="PF00288"/>
    </source>
</evidence>
<dbReference type="InterPro" id="IPR020568">
    <property type="entry name" value="Ribosomal_Su5_D2-typ_SF"/>
</dbReference>
<dbReference type="GO" id="GO:0005524">
    <property type="term" value="F:ATP binding"/>
    <property type="evidence" value="ECO:0007669"/>
    <property type="project" value="UniProtKB-UniRule"/>
</dbReference>
<name>A0A7W9AK30_9SPHN</name>
<dbReference type="SUPFAM" id="SSF55060">
    <property type="entry name" value="GHMP Kinase, C-terminal domain"/>
    <property type="match status" value="1"/>
</dbReference>
<dbReference type="EMBL" id="JACIJC010000005">
    <property type="protein sequence ID" value="MBB5687127.1"/>
    <property type="molecule type" value="Genomic_DNA"/>
</dbReference>
<dbReference type="PANTHER" id="PTHR43527:SF2">
    <property type="entry name" value="4-DIPHOSPHOCYTIDYL-2-C-METHYL-D-ERYTHRITOL KINASE, CHLOROPLASTIC"/>
    <property type="match status" value="1"/>
</dbReference>
<proteinExistence type="inferred from homology"/>
<evidence type="ECO:0000259" key="12">
    <source>
        <dbReference type="Pfam" id="PF08544"/>
    </source>
</evidence>
<dbReference type="GO" id="GO:0019288">
    <property type="term" value="P:isopentenyl diphosphate biosynthetic process, methylerythritol 4-phosphate pathway"/>
    <property type="evidence" value="ECO:0007669"/>
    <property type="project" value="UniProtKB-UniRule"/>
</dbReference>
<dbReference type="InterPro" id="IPR013750">
    <property type="entry name" value="GHMP_kinase_C_dom"/>
</dbReference>
<dbReference type="Pfam" id="PF08544">
    <property type="entry name" value="GHMP_kinases_C"/>
    <property type="match status" value="1"/>
</dbReference>
<feature type="domain" description="GHMP kinase C-terminal" evidence="12">
    <location>
        <begin position="203"/>
        <end position="257"/>
    </location>
</feature>
<sequence>MMLRETAWAKINLALHVRRRLADGYHDIESLFAFARDGDAVSLAPSGDLTLAIEGPFAAGLDAGPDNLVLRAAEALRGAFGISDGAALRLVKNLPVAAGIGGGSADAAAALRLLIRHWRIDPRDLRIAAIASALGADVPACLESRTLRGEGRGDAMAMLDEPELAEMPLLLVNPKIALATGPVFAGWDGVDRGPLDGGPALAAALAGRNDLEPPAAALVPEIATLVDALQALEGVRLARMSGSGATCFALFSDAAARARGTCVIRMRWPSYWCLETALK</sequence>
<evidence type="ECO:0000256" key="4">
    <source>
        <dbReference type="ARBA" id="ARBA00022679"/>
    </source>
</evidence>
<dbReference type="GO" id="GO:0016114">
    <property type="term" value="P:terpenoid biosynthetic process"/>
    <property type="evidence" value="ECO:0007669"/>
    <property type="project" value="InterPro"/>
</dbReference>
<evidence type="ECO:0000256" key="1">
    <source>
        <dbReference type="ARBA" id="ARBA00009684"/>
    </source>
</evidence>
<dbReference type="GO" id="GO:0050515">
    <property type="term" value="F:4-(cytidine 5'-diphospho)-2-C-methyl-D-erythritol kinase activity"/>
    <property type="evidence" value="ECO:0007669"/>
    <property type="project" value="UniProtKB-UniRule"/>
</dbReference>
<comment type="pathway">
    <text evidence="10">Isoprenoid biosynthesis; isopentenyl diphosphate biosynthesis via DXP pathway; isopentenyl diphosphate from 1-deoxy-D-xylulose 5-phosphate: step 3/6.</text>
</comment>
<feature type="binding site" evidence="10">
    <location>
        <begin position="95"/>
        <end position="105"/>
    </location>
    <ligand>
        <name>ATP</name>
        <dbReference type="ChEBI" id="CHEBI:30616"/>
    </ligand>
</feature>
<comment type="caution">
    <text evidence="13">The sequence shown here is derived from an EMBL/GenBank/DDBJ whole genome shotgun (WGS) entry which is preliminary data.</text>
</comment>
<evidence type="ECO:0000256" key="10">
    <source>
        <dbReference type="HAMAP-Rule" id="MF_00061"/>
    </source>
</evidence>
<evidence type="ECO:0000256" key="5">
    <source>
        <dbReference type="ARBA" id="ARBA00022741"/>
    </source>
</evidence>
<comment type="catalytic activity">
    <reaction evidence="10">
        <text>4-CDP-2-C-methyl-D-erythritol + ATP = 4-CDP-2-C-methyl-D-erythritol 2-phosphate + ADP + H(+)</text>
        <dbReference type="Rhea" id="RHEA:18437"/>
        <dbReference type="ChEBI" id="CHEBI:15378"/>
        <dbReference type="ChEBI" id="CHEBI:30616"/>
        <dbReference type="ChEBI" id="CHEBI:57823"/>
        <dbReference type="ChEBI" id="CHEBI:57919"/>
        <dbReference type="ChEBI" id="CHEBI:456216"/>
        <dbReference type="EC" id="2.7.1.148"/>
    </reaction>
</comment>
<feature type="domain" description="GHMP kinase N-terminal" evidence="11">
    <location>
        <begin position="67"/>
        <end position="142"/>
    </location>
</feature>
<dbReference type="Pfam" id="PF00288">
    <property type="entry name" value="GHMP_kinases_N"/>
    <property type="match status" value="1"/>
</dbReference>
<dbReference type="PANTHER" id="PTHR43527">
    <property type="entry name" value="4-DIPHOSPHOCYTIDYL-2-C-METHYL-D-ERYTHRITOL KINASE, CHLOROPLASTIC"/>
    <property type="match status" value="1"/>
</dbReference>
<keyword evidence="6 10" id="KW-0418">Kinase</keyword>
<dbReference type="Gene3D" id="3.30.230.10">
    <property type="match status" value="1"/>
</dbReference>
<dbReference type="PIRSF" id="PIRSF010376">
    <property type="entry name" value="IspE"/>
    <property type="match status" value="1"/>
</dbReference>
<keyword evidence="5 10" id="KW-0547">Nucleotide-binding</keyword>
<evidence type="ECO:0000256" key="9">
    <source>
        <dbReference type="ARBA" id="ARBA00032554"/>
    </source>
</evidence>
<dbReference type="InterPro" id="IPR006204">
    <property type="entry name" value="GHMP_kinase_N_dom"/>
</dbReference>
<keyword evidence="14" id="KW-1185">Reference proteome</keyword>
<dbReference type="Gene3D" id="3.30.70.890">
    <property type="entry name" value="GHMP kinase, C-terminal domain"/>
    <property type="match status" value="1"/>
</dbReference>
<dbReference type="Proteomes" id="UP000549617">
    <property type="component" value="Unassembled WGS sequence"/>
</dbReference>
<keyword evidence="7 10" id="KW-0067">ATP-binding</keyword>
<dbReference type="AlphaFoldDB" id="A0A7W9AK30"/>
<comment type="similarity">
    <text evidence="1 10">Belongs to the GHMP kinase family. IspE subfamily.</text>
</comment>
<evidence type="ECO:0000256" key="8">
    <source>
        <dbReference type="ARBA" id="ARBA00023229"/>
    </source>
</evidence>
<protein>
    <recommendedName>
        <fullName evidence="3 10">4-diphosphocytidyl-2-C-methyl-D-erythritol kinase</fullName>
        <shortName evidence="10">CMK</shortName>
        <ecNumber evidence="2 10">2.7.1.148</ecNumber>
    </recommendedName>
    <alternativeName>
        <fullName evidence="9 10">4-(cytidine-5'-diphospho)-2-C-methyl-D-erythritol kinase</fullName>
    </alternativeName>
</protein>
<dbReference type="EC" id="2.7.1.148" evidence="2 10"/>
<evidence type="ECO:0000256" key="7">
    <source>
        <dbReference type="ARBA" id="ARBA00022840"/>
    </source>
</evidence>
<dbReference type="UniPathway" id="UPA00056">
    <property type="reaction ID" value="UER00094"/>
</dbReference>
<dbReference type="InterPro" id="IPR036554">
    <property type="entry name" value="GHMP_kinase_C_sf"/>
</dbReference>
<keyword evidence="8 10" id="KW-0414">Isoprene biosynthesis</keyword>
<evidence type="ECO:0000313" key="13">
    <source>
        <dbReference type="EMBL" id="MBB5687127.1"/>
    </source>
</evidence>
<feature type="active site" evidence="10">
    <location>
        <position position="10"/>
    </location>
</feature>
<reference evidence="13 14" key="1">
    <citation type="submission" date="2020-08" db="EMBL/GenBank/DDBJ databases">
        <title>Genomic Encyclopedia of Type Strains, Phase IV (KMG-IV): sequencing the most valuable type-strain genomes for metagenomic binning, comparative biology and taxonomic classification.</title>
        <authorList>
            <person name="Goeker M."/>
        </authorList>
    </citation>
    <scope>NUCLEOTIDE SEQUENCE [LARGE SCALE GENOMIC DNA]</scope>
    <source>
        <strain evidence="13 14">DSM 25079</strain>
    </source>
</reference>
<dbReference type="SUPFAM" id="SSF54211">
    <property type="entry name" value="Ribosomal protein S5 domain 2-like"/>
    <property type="match status" value="1"/>
</dbReference>
<dbReference type="InterPro" id="IPR014721">
    <property type="entry name" value="Ribsml_uS5_D2-typ_fold_subgr"/>
</dbReference>
<dbReference type="InterPro" id="IPR004424">
    <property type="entry name" value="IspE"/>
</dbReference>
<organism evidence="13 14">
    <name type="scientific">Sphingobium boeckii</name>
    <dbReference type="NCBI Taxonomy" id="1082345"/>
    <lineage>
        <taxon>Bacteria</taxon>
        <taxon>Pseudomonadati</taxon>
        <taxon>Pseudomonadota</taxon>
        <taxon>Alphaproteobacteria</taxon>
        <taxon>Sphingomonadales</taxon>
        <taxon>Sphingomonadaceae</taxon>
        <taxon>Sphingobium</taxon>
    </lineage>
</organism>
<evidence type="ECO:0000313" key="14">
    <source>
        <dbReference type="Proteomes" id="UP000549617"/>
    </source>
</evidence>
<feature type="active site" evidence="10">
    <location>
        <position position="137"/>
    </location>
</feature>
<gene>
    <name evidence="10" type="primary">ispE</name>
    <name evidence="13" type="ORF">FHS49_003155</name>
</gene>
<comment type="function">
    <text evidence="10">Catalyzes the phosphorylation of the position 2 hydroxy group of 4-diphosphocytidyl-2C-methyl-D-erythritol.</text>
</comment>
<evidence type="ECO:0000256" key="6">
    <source>
        <dbReference type="ARBA" id="ARBA00022777"/>
    </source>
</evidence>
<keyword evidence="4 10" id="KW-0808">Transferase</keyword>
<dbReference type="HAMAP" id="MF_00061">
    <property type="entry name" value="IspE"/>
    <property type="match status" value="1"/>
</dbReference>
<dbReference type="NCBIfam" id="NF011202">
    <property type="entry name" value="PRK14608.1"/>
    <property type="match status" value="1"/>
</dbReference>
<accession>A0A7W9AK30</accession>
<evidence type="ECO:0000256" key="2">
    <source>
        <dbReference type="ARBA" id="ARBA00012052"/>
    </source>
</evidence>